<keyword evidence="3" id="KW-1185">Reference proteome</keyword>
<keyword evidence="1" id="KW-0812">Transmembrane</keyword>
<evidence type="ECO:0000256" key="1">
    <source>
        <dbReference type="SAM" id="Phobius"/>
    </source>
</evidence>
<keyword evidence="1" id="KW-0472">Membrane</keyword>
<organism evidence="2 3">
    <name type="scientific">[Candida] subhashii</name>
    <dbReference type="NCBI Taxonomy" id="561895"/>
    <lineage>
        <taxon>Eukaryota</taxon>
        <taxon>Fungi</taxon>
        <taxon>Dikarya</taxon>
        <taxon>Ascomycota</taxon>
        <taxon>Saccharomycotina</taxon>
        <taxon>Pichiomycetes</taxon>
        <taxon>Debaryomycetaceae</taxon>
        <taxon>Spathaspora</taxon>
    </lineage>
</organism>
<dbReference type="OrthoDB" id="15108at2759"/>
<reference evidence="2 3" key="1">
    <citation type="journal article" date="2021" name="DNA Res.">
        <title>Genome analysis of Candida subhashii reveals its hybrid nature and dual mitochondrial genome conformations.</title>
        <authorList>
            <person name="Mixao V."/>
            <person name="Hegedusova E."/>
            <person name="Saus E."/>
            <person name="Pryszcz L.P."/>
            <person name="Cillingova A."/>
            <person name="Nosek J."/>
            <person name="Gabaldon T."/>
        </authorList>
    </citation>
    <scope>NUCLEOTIDE SEQUENCE [LARGE SCALE GENOMIC DNA]</scope>
    <source>
        <strain evidence="2 3">CBS 10753</strain>
    </source>
</reference>
<keyword evidence="1" id="KW-1133">Transmembrane helix</keyword>
<evidence type="ECO:0000313" key="3">
    <source>
        <dbReference type="Proteomes" id="UP000694255"/>
    </source>
</evidence>
<accession>A0A8J5QGM8</accession>
<sequence length="80" mass="9409">MAGTLHPDREFQRYNTAREKAGHYFRFKPRSVIFNIIFAGLIPVGLTIVAYKTEGQLPLTRRFRHQPVFETDYVPRDKDL</sequence>
<dbReference type="Proteomes" id="UP000694255">
    <property type="component" value="Unassembled WGS sequence"/>
</dbReference>
<dbReference type="RefSeq" id="XP_049261911.1">
    <property type="nucleotide sequence ID" value="XM_049408832.1"/>
</dbReference>
<dbReference type="GeneID" id="73471631"/>
<comment type="caution">
    <text evidence="2">The sequence shown here is derived from an EMBL/GenBank/DDBJ whole genome shotgun (WGS) entry which is preliminary data.</text>
</comment>
<dbReference type="AlphaFoldDB" id="A0A8J5QGM8"/>
<evidence type="ECO:0000313" key="2">
    <source>
        <dbReference type="EMBL" id="KAG7661678.1"/>
    </source>
</evidence>
<feature type="transmembrane region" description="Helical" evidence="1">
    <location>
        <begin position="32"/>
        <end position="51"/>
    </location>
</feature>
<name>A0A8J5QGM8_9ASCO</name>
<proteinExistence type="predicted"/>
<gene>
    <name evidence="2" type="ORF">J8A68_004831</name>
</gene>
<dbReference type="EMBL" id="JAGSYN010000215">
    <property type="protein sequence ID" value="KAG7661678.1"/>
    <property type="molecule type" value="Genomic_DNA"/>
</dbReference>
<protein>
    <submittedName>
        <fullName evidence="2">Uncharacterized protein</fullName>
    </submittedName>
</protein>